<evidence type="ECO:0000256" key="1">
    <source>
        <dbReference type="ARBA" id="ARBA00004418"/>
    </source>
</evidence>
<keyword evidence="2 4" id="KW-0732">Signal</keyword>
<dbReference type="GO" id="GO:0044780">
    <property type="term" value="P:bacterial-type flagellum assembly"/>
    <property type="evidence" value="ECO:0007669"/>
    <property type="project" value="InterPro"/>
</dbReference>
<dbReference type="Proteomes" id="UP001229244">
    <property type="component" value="Unassembled WGS sequence"/>
</dbReference>
<reference evidence="6" key="1">
    <citation type="submission" date="2023-07" db="EMBL/GenBank/DDBJ databases">
        <title>Genomic Encyclopedia of Type Strains, Phase IV (KMG-IV): sequencing the most valuable type-strain genomes for metagenomic binning, comparative biology and taxonomic classification.</title>
        <authorList>
            <person name="Goeker M."/>
        </authorList>
    </citation>
    <scope>NUCLEOTIDE SEQUENCE</scope>
    <source>
        <strain evidence="6">DSM 21202</strain>
    </source>
</reference>
<comment type="subcellular location">
    <subcellularLocation>
        <location evidence="1 4">Periplasm</location>
    </subcellularLocation>
</comment>
<evidence type="ECO:0000259" key="5">
    <source>
        <dbReference type="SMART" id="SM00858"/>
    </source>
</evidence>
<keyword evidence="6" id="KW-0282">Flagellum</keyword>
<dbReference type="PANTHER" id="PTHR36307:SF1">
    <property type="entry name" value="FLAGELLA BASAL BODY P-RING FORMATION PROTEIN FLGA"/>
    <property type="match status" value="1"/>
</dbReference>
<dbReference type="InterPro" id="IPR017585">
    <property type="entry name" value="SAF_FlgA"/>
</dbReference>
<dbReference type="SMART" id="SM00858">
    <property type="entry name" value="SAF"/>
    <property type="match status" value="1"/>
</dbReference>
<accession>A0AAE4AWB2</accession>
<keyword evidence="4" id="KW-1005">Bacterial flagellum biogenesis</keyword>
<evidence type="ECO:0000256" key="2">
    <source>
        <dbReference type="ARBA" id="ARBA00022729"/>
    </source>
</evidence>
<feature type="chain" id="PRO_5041774623" description="Flagella basal body P-ring formation protein FlgA" evidence="4">
    <location>
        <begin position="30"/>
        <end position="162"/>
    </location>
</feature>
<keyword evidence="6" id="KW-0966">Cell projection</keyword>
<proteinExistence type="inferred from homology"/>
<dbReference type="EMBL" id="JAUSUL010000006">
    <property type="protein sequence ID" value="MDQ0317594.1"/>
    <property type="molecule type" value="Genomic_DNA"/>
</dbReference>
<keyword evidence="7" id="KW-1185">Reference proteome</keyword>
<dbReference type="GO" id="GO:0042597">
    <property type="term" value="C:periplasmic space"/>
    <property type="evidence" value="ECO:0007669"/>
    <property type="project" value="UniProtKB-SubCell"/>
</dbReference>
<dbReference type="InterPro" id="IPR039246">
    <property type="entry name" value="Flagellar_FlgA"/>
</dbReference>
<comment type="similarity">
    <text evidence="4">Belongs to the FlgA family.</text>
</comment>
<gene>
    <name evidence="6" type="ORF">J2S73_004080</name>
</gene>
<dbReference type="AlphaFoldDB" id="A0AAE4AWB2"/>
<keyword evidence="3 4" id="KW-0574">Periplasm</keyword>
<dbReference type="PANTHER" id="PTHR36307">
    <property type="entry name" value="FLAGELLA BASAL BODY P-RING FORMATION PROTEIN FLGA"/>
    <property type="match status" value="1"/>
</dbReference>
<evidence type="ECO:0000256" key="3">
    <source>
        <dbReference type="ARBA" id="ARBA00022764"/>
    </source>
</evidence>
<dbReference type="Gene3D" id="2.30.30.760">
    <property type="match status" value="1"/>
</dbReference>
<evidence type="ECO:0000256" key="4">
    <source>
        <dbReference type="RuleBase" id="RU362063"/>
    </source>
</evidence>
<dbReference type="NCBIfam" id="TIGR03170">
    <property type="entry name" value="flgA_cterm"/>
    <property type="match status" value="1"/>
</dbReference>
<name>A0AAE4AWB2_9HYPH</name>
<sequence>MMVRLLRHLLSIATLAAAVSAAAVGSASAGQVQGLLPVPAVTIYPGDLISGEMLTEKPFYFDPDRPLAVLDSAHPIIGKVAKRTLVAGKPIPNNSFEDPMLVSRGQPTVARFEAGTLSITATVMPLQSGSLGAMVQARNIDSGQMLTGLVQDDGSLLVGGGL</sequence>
<evidence type="ECO:0000313" key="7">
    <source>
        <dbReference type="Proteomes" id="UP001229244"/>
    </source>
</evidence>
<evidence type="ECO:0000313" key="6">
    <source>
        <dbReference type="EMBL" id="MDQ0317594.1"/>
    </source>
</evidence>
<feature type="domain" description="SAF" evidence="5">
    <location>
        <begin position="34"/>
        <end position="97"/>
    </location>
</feature>
<comment type="caution">
    <text evidence="6">The sequence shown here is derived from an EMBL/GenBank/DDBJ whole genome shotgun (WGS) entry which is preliminary data.</text>
</comment>
<comment type="function">
    <text evidence="4">Involved in the assembly process of the P-ring formation. It may associate with FlgF on the rod constituting a structure essential for the P-ring assembly or may act as a modulator protein for the P-ring assembly.</text>
</comment>
<dbReference type="Pfam" id="PF13144">
    <property type="entry name" value="ChapFlgA"/>
    <property type="match status" value="1"/>
</dbReference>
<dbReference type="CDD" id="cd11614">
    <property type="entry name" value="SAF_CpaB_FlgA_like"/>
    <property type="match status" value="1"/>
</dbReference>
<dbReference type="InterPro" id="IPR013974">
    <property type="entry name" value="SAF"/>
</dbReference>
<organism evidence="6 7">
    <name type="scientific">Amorphus orientalis</name>
    <dbReference type="NCBI Taxonomy" id="649198"/>
    <lineage>
        <taxon>Bacteria</taxon>
        <taxon>Pseudomonadati</taxon>
        <taxon>Pseudomonadota</taxon>
        <taxon>Alphaproteobacteria</taxon>
        <taxon>Hyphomicrobiales</taxon>
        <taxon>Amorphaceae</taxon>
        <taxon>Amorphus</taxon>
    </lineage>
</organism>
<dbReference type="RefSeq" id="WP_306887517.1">
    <property type="nucleotide sequence ID" value="NZ_JAUSUL010000006.1"/>
</dbReference>
<keyword evidence="6" id="KW-0969">Cilium</keyword>
<protein>
    <recommendedName>
        <fullName evidence="4">Flagella basal body P-ring formation protein FlgA</fullName>
    </recommendedName>
</protein>
<feature type="signal peptide" evidence="4">
    <location>
        <begin position="1"/>
        <end position="29"/>
    </location>
</feature>